<dbReference type="PANTHER" id="PTHR11808">
    <property type="entry name" value="TRANS-SULFURATION ENZYME FAMILY MEMBER"/>
    <property type="match status" value="1"/>
</dbReference>
<dbReference type="PIRSF" id="PIRSF001434">
    <property type="entry name" value="CGS"/>
    <property type="match status" value="1"/>
</dbReference>
<evidence type="ECO:0000256" key="2">
    <source>
        <dbReference type="ARBA" id="ARBA00022898"/>
    </source>
</evidence>
<dbReference type="Pfam" id="PF01053">
    <property type="entry name" value="Cys_Met_Meta_PP"/>
    <property type="match status" value="1"/>
</dbReference>
<keyword evidence="4" id="KW-0032">Aminotransferase</keyword>
<comment type="cofactor">
    <cofactor evidence="1 3">
        <name>pyridoxal 5'-phosphate</name>
        <dbReference type="ChEBI" id="CHEBI:597326"/>
    </cofactor>
</comment>
<evidence type="ECO:0000313" key="4">
    <source>
        <dbReference type="EMBL" id="WOK07072.1"/>
    </source>
</evidence>
<dbReference type="InterPro" id="IPR000277">
    <property type="entry name" value="Cys/Met-Metab_PyrdxlP-dep_enz"/>
</dbReference>
<comment type="similarity">
    <text evidence="3">Belongs to the trans-sulfuration enzymes family.</text>
</comment>
<gene>
    <name evidence="4" type="ORF">RT717_00365</name>
</gene>
<proteinExistence type="inferred from homology"/>
<dbReference type="EMBL" id="CP136051">
    <property type="protein sequence ID" value="WOK07072.1"/>
    <property type="molecule type" value="Genomic_DNA"/>
</dbReference>
<evidence type="ECO:0000313" key="5">
    <source>
        <dbReference type="Proteomes" id="UP001302349"/>
    </source>
</evidence>
<keyword evidence="4" id="KW-0808">Transferase</keyword>
<dbReference type="Gene3D" id="3.40.640.10">
    <property type="entry name" value="Type I PLP-dependent aspartate aminotransferase-like (Major domain)"/>
    <property type="match status" value="1"/>
</dbReference>
<keyword evidence="2 3" id="KW-0663">Pyridoxal phosphate</keyword>
<keyword evidence="5" id="KW-1185">Reference proteome</keyword>
<organism evidence="4 5">
    <name type="scientific">Imperialibacter roseus</name>
    <dbReference type="NCBI Taxonomy" id="1324217"/>
    <lineage>
        <taxon>Bacteria</taxon>
        <taxon>Pseudomonadati</taxon>
        <taxon>Bacteroidota</taxon>
        <taxon>Cytophagia</taxon>
        <taxon>Cytophagales</taxon>
        <taxon>Flammeovirgaceae</taxon>
        <taxon>Imperialibacter</taxon>
    </lineage>
</organism>
<dbReference type="PANTHER" id="PTHR11808:SF80">
    <property type="entry name" value="CYSTATHIONINE GAMMA-LYASE"/>
    <property type="match status" value="1"/>
</dbReference>
<sequence length="386" mass="43436">MDLSYIINELGEDRENYYRSVSPPIMMSSNFCFDNIQDMQESLEFEHEIPFYTRGVNPTTAILQKKIAALEKTEDALIFASGSAAIGAAVMANLSQGDHVVCVEKPYSWTNKLLNQLLPRFGVTATMVDGTDPKNYERAIRPSTKILYLESPNSWTFELQDIEAVVKIARKHGLLTIIDNSYASPINMNPAEMGVDIVTHSASKYLNGHSDLVAGVLCATKEMTTKIFKSEFMTLGGIISPMNAWLMLRGLRTLPIRMERAEKSTATIVDFLASHEKVAKIYYPFHPSHPQYELAKKQMKQGTGQFTIQLKTENPDEIIRFCDSLKTFYLACSWGGHESLIFPAVAMVTSMNYKNATTPLNMIRFYVGLEETDYLIADLKQAFDKI</sequence>
<dbReference type="CDD" id="cd00614">
    <property type="entry name" value="CGS_like"/>
    <property type="match status" value="1"/>
</dbReference>
<dbReference type="Gene3D" id="3.90.1150.10">
    <property type="entry name" value="Aspartate Aminotransferase, domain 1"/>
    <property type="match status" value="1"/>
</dbReference>
<evidence type="ECO:0000256" key="3">
    <source>
        <dbReference type="RuleBase" id="RU362118"/>
    </source>
</evidence>
<name>A0ABZ0ITX8_9BACT</name>
<dbReference type="SUPFAM" id="SSF53383">
    <property type="entry name" value="PLP-dependent transferases"/>
    <property type="match status" value="1"/>
</dbReference>
<dbReference type="InterPro" id="IPR015424">
    <property type="entry name" value="PyrdxlP-dep_Trfase"/>
</dbReference>
<evidence type="ECO:0000256" key="1">
    <source>
        <dbReference type="ARBA" id="ARBA00001933"/>
    </source>
</evidence>
<dbReference type="InterPro" id="IPR015421">
    <property type="entry name" value="PyrdxlP-dep_Trfase_major"/>
</dbReference>
<dbReference type="RefSeq" id="WP_317489761.1">
    <property type="nucleotide sequence ID" value="NZ_CP136051.1"/>
</dbReference>
<reference evidence="4 5" key="1">
    <citation type="journal article" date="2023" name="Microbiol. Resour. Announc.">
        <title>Complete Genome Sequence of Imperialibacter roseus strain P4T.</title>
        <authorList>
            <person name="Tizabi D.R."/>
            <person name="Bachvaroff T."/>
            <person name="Hill R.T."/>
        </authorList>
    </citation>
    <scope>NUCLEOTIDE SEQUENCE [LARGE SCALE GENOMIC DNA]</scope>
    <source>
        <strain evidence="4 5">P4T</strain>
    </source>
</reference>
<dbReference type="Proteomes" id="UP001302349">
    <property type="component" value="Chromosome"/>
</dbReference>
<dbReference type="GO" id="GO:0008483">
    <property type="term" value="F:transaminase activity"/>
    <property type="evidence" value="ECO:0007669"/>
    <property type="project" value="UniProtKB-KW"/>
</dbReference>
<dbReference type="InterPro" id="IPR015422">
    <property type="entry name" value="PyrdxlP-dep_Trfase_small"/>
</dbReference>
<accession>A0ABZ0ITX8</accession>
<protein>
    <submittedName>
        <fullName evidence="4">Aminotransferase class I/II-fold pyridoxal phosphate-dependent enzyme</fullName>
    </submittedName>
</protein>